<proteinExistence type="inferred from homology"/>
<evidence type="ECO:0000256" key="8">
    <source>
        <dbReference type="ARBA" id="ARBA00023136"/>
    </source>
</evidence>
<protein>
    <recommendedName>
        <fullName evidence="15">Ig-like domain-containing protein</fullName>
    </recommendedName>
</protein>
<dbReference type="GO" id="GO:0002250">
    <property type="term" value="P:adaptive immune response"/>
    <property type="evidence" value="ECO:0007669"/>
    <property type="project" value="UniProtKB-KW"/>
</dbReference>
<dbReference type="Pfam" id="PF07654">
    <property type="entry name" value="C1-set"/>
    <property type="match status" value="1"/>
</dbReference>
<dbReference type="InterPro" id="IPR014745">
    <property type="entry name" value="MHC_II_a/b_N"/>
</dbReference>
<keyword evidence="6 13" id="KW-1133">Transmembrane helix</keyword>
<dbReference type="Ensembl" id="ENSCCRT00015096082.1">
    <property type="protein sequence ID" value="ENSCCRP00015093099.1"/>
    <property type="gene ID" value="ENSCCRG00015037347.1"/>
</dbReference>
<evidence type="ECO:0000256" key="11">
    <source>
        <dbReference type="ARBA" id="ARBA00023182"/>
    </source>
</evidence>
<keyword evidence="9" id="KW-1015">Disulfide bond</keyword>
<dbReference type="PROSITE" id="PS50835">
    <property type="entry name" value="IG_LIKE"/>
    <property type="match status" value="1"/>
</dbReference>
<sequence>MELYITILTLTIVLSTDAESKFKFLITCIGLYGISGFYYAHCISVVHEYVRIHGCSETDGEDMHELDEEEMWHADFNQKRGVVTLPDFANPLEFPQFYETSVIEMTGCKSDVAFLTKVFKSPPPEMVLCVSRCTPYIHLSKHDVELGVQNTLICHVTGFYPPSLSISWTVNNANVTEGISLSQYRPRADGTFNIFSTLKFTPAEGDIYSCTVNHIALQGQPQTKILGEYVALPSVGPAVFCGVGLTLGLLGVAAGTFLLIKGNNCN</sequence>
<dbReference type="PROSITE" id="PS00290">
    <property type="entry name" value="IG_MHC"/>
    <property type="match status" value="1"/>
</dbReference>
<evidence type="ECO:0000256" key="6">
    <source>
        <dbReference type="ARBA" id="ARBA00022989"/>
    </source>
</evidence>
<dbReference type="SUPFAM" id="SSF48726">
    <property type="entry name" value="Immunoglobulin"/>
    <property type="match status" value="1"/>
</dbReference>
<feature type="transmembrane region" description="Helical" evidence="13">
    <location>
        <begin position="235"/>
        <end position="260"/>
    </location>
</feature>
<feature type="chain" id="PRO_5034249583" description="Ig-like domain-containing protein" evidence="14">
    <location>
        <begin position="19"/>
        <end position="266"/>
    </location>
</feature>
<dbReference type="SMART" id="SM00920">
    <property type="entry name" value="MHC_II_alpha"/>
    <property type="match status" value="1"/>
</dbReference>
<keyword evidence="7" id="KW-1064">Adaptive immunity</keyword>
<evidence type="ECO:0000313" key="16">
    <source>
        <dbReference type="Ensembl" id="ENSCCRP00015093099.1"/>
    </source>
</evidence>
<evidence type="ECO:0000259" key="15">
    <source>
        <dbReference type="PROSITE" id="PS50835"/>
    </source>
</evidence>
<dbReference type="InterPro" id="IPR007110">
    <property type="entry name" value="Ig-like_dom"/>
</dbReference>
<dbReference type="SUPFAM" id="SSF54452">
    <property type="entry name" value="MHC antigen-recognition domain"/>
    <property type="match status" value="1"/>
</dbReference>
<feature type="domain" description="Ig-like" evidence="15">
    <location>
        <begin position="124"/>
        <end position="227"/>
    </location>
</feature>
<accession>A0A8C1YAQ2</accession>
<dbReference type="InterPro" id="IPR011162">
    <property type="entry name" value="MHC_I/II-like_Ag-recog"/>
</dbReference>
<name>A0A8C1YAQ2_CYPCA</name>
<dbReference type="Gene3D" id="3.10.320.10">
    <property type="entry name" value="Class II Histocompatibility Antigen, M Beta Chain, Chain B, domain 1"/>
    <property type="match status" value="1"/>
</dbReference>
<evidence type="ECO:0000256" key="14">
    <source>
        <dbReference type="SAM" id="SignalP"/>
    </source>
</evidence>
<dbReference type="InterPro" id="IPR036179">
    <property type="entry name" value="Ig-like_dom_sf"/>
</dbReference>
<dbReference type="Gene3D" id="2.60.40.10">
    <property type="entry name" value="Immunoglobulins"/>
    <property type="match status" value="1"/>
</dbReference>
<dbReference type="GO" id="GO:0042613">
    <property type="term" value="C:MHC class II protein complex"/>
    <property type="evidence" value="ECO:0007669"/>
    <property type="project" value="UniProtKB-KW"/>
</dbReference>
<dbReference type="GO" id="GO:0002504">
    <property type="term" value="P:antigen processing and presentation of peptide or polysaccharide antigen via MHC class II"/>
    <property type="evidence" value="ECO:0007669"/>
    <property type="project" value="UniProtKB-KW"/>
</dbReference>
<dbReference type="PANTHER" id="PTHR19944:SF86">
    <property type="entry name" value="HLA CLASS II HISTOCOMPATIBILITY ANTIGEN, DR ALPHA CHAIN"/>
    <property type="match status" value="1"/>
</dbReference>
<evidence type="ECO:0000256" key="2">
    <source>
        <dbReference type="ARBA" id="ARBA00007394"/>
    </source>
</evidence>
<evidence type="ECO:0000256" key="10">
    <source>
        <dbReference type="ARBA" id="ARBA00023180"/>
    </source>
</evidence>
<keyword evidence="8 13" id="KW-0472">Membrane</keyword>
<dbReference type="PANTHER" id="PTHR19944">
    <property type="entry name" value="MHC CLASS II-RELATED"/>
    <property type="match status" value="1"/>
</dbReference>
<evidence type="ECO:0000256" key="9">
    <source>
        <dbReference type="ARBA" id="ARBA00023157"/>
    </source>
</evidence>
<evidence type="ECO:0000256" key="3">
    <source>
        <dbReference type="ARBA" id="ARBA00022692"/>
    </source>
</evidence>
<dbReference type="InterPro" id="IPR050160">
    <property type="entry name" value="MHC/Immunoglobulin"/>
</dbReference>
<keyword evidence="5" id="KW-0391">Immunity</keyword>
<keyword evidence="12" id="KW-0393">Immunoglobulin domain</keyword>
<evidence type="ECO:0000313" key="17">
    <source>
        <dbReference type="Proteomes" id="UP000694700"/>
    </source>
</evidence>
<dbReference type="Pfam" id="PF00993">
    <property type="entry name" value="MHC_II_alpha"/>
    <property type="match status" value="1"/>
</dbReference>
<keyword evidence="3 13" id="KW-0812">Transmembrane</keyword>
<evidence type="ECO:0000256" key="7">
    <source>
        <dbReference type="ARBA" id="ARBA00023130"/>
    </source>
</evidence>
<keyword evidence="11" id="KW-0491">MHC II</keyword>
<dbReference type="Proteomes" id="UP000694700">
    <property type="component" value="Unplaced"/>
</dbReference>
<keyword evidence="10" id="KW-0325">Glycoprotein</keyword>
<evidence type="ECO:0000256" key="5">
    <source>
        <dbReference type="ARBA" id="ARBA00022859"/>
    </source>
</evidence>
<dbReference type="InterPro" id="IPR013783">
    <property type="entry name" value="Ig-like_fold"/>
</dbReference>
<comment type="similarity">
    <text evidence="2">Belongs to the MHC class II family.</text>
</comment>
<dbReference type="InterPro" id="IPR003597">
    <property type="entry name" value="Ig_C1-set"/>
</dbReference>
<evidence type="ECO:0000256" key="4">
    <source>
        <dbReference type="ARBA" id="ARBA00022729"/>
    </source>
</evidence>
<evidence type="ECO:0000256" key="1">
    <source>
        <dbReference type="ARBA" id="ARBA00004479"/>
    </source>
</evidence>
<feature type="signal peptide" evidence="14">
    <location>
        <begin position="1"/>
        <end position="18"/>
    </location>
</feature>
<dbReference type="InterPro" id="IPR003006">
    <property type="entry name" value="Ig/MHC_CS"/>
</dbReference>
<organism evidence="16 17">
    <name type="scientific">Cyprinus carpio</name>
    <name type="common">Common carp</name>
    <dbReference type="NCBI Taxonomy" id="7962"/>
    <lineage>
        <taxon>Eukaryota</taxon>
        <taxon>Metazoa</taxon>
        <taxon>Chordata</taxon>
        <taxon>Craniata</taxon>
        <taxon>Vertebrata</taxon>
        <taxon>Euteleostomi</taxon>
        <taxon>Actinopterygii</taxon>
        <taxon>Neopterygii</taxon>
        <taxon>Teleostei</taxon>
        <taxon>Ostariophysi</taxon>
        <taxon>Cypriniformes</taxon>
        <taxon>Cyprinidae</taxon>
        <taxon>Cyprininae</taxon>
        <taxon>Cyprinus</taxon>
    </lineage>
</organism>
<dbReference type="AlphaFoldDB" id="A0A8C1YAQ2"/>
<evidence type="ECO:0000256" key="12">
    <source>
        <dbReference type="ARBA" id="ARBA00023319"/>
    </source>
</evidence>
<dbReference type="SMART" id="SM00407">
    <property type="entry name" value="IGc1"/>
    <property type="match status" value="1"/>
</dbReference>
<evidence type="ECO:0000256" key="13">
    <source>
        <dbReference type="SAM" id="Phobius"/>
    </source>
</evidence>
<reference evidence="16" key="1">
    <citation type="submission" date="2025-08" db="UniProtKB">
        <authorList>
            <consortium name="Ensembl"/>
        </authorList>
    </citation>
    <scope>IDENTIFICATION</scope>
</reference>
<dbReference type="InterPro" id="IPR001003">
    <property type="entry name" value="MHC_II_a_N"/>
</dbReference>
<keyword evidence="4 14" id="KW-0732">Signal</keyword>
<comment type="subcellular location">
    <subcellularLocation>
        <location evidence="1">Membrane</location>
        <topology evidence="1">Single-pass type I membrane protein</topology>
    </subcellularLocation>
</comment>